<dbReference type="InterPro" id="IPR013865">
    <property type="entry name" value="FAM32A"/>
</dbReference>
<feature type="compositionally biased region" description="Basic and acidic residues" evidence="1">
    <location>
        <begin position="33"/>
        <end position="59"/>
    </location>
</feature>
<sequence length="134" mass="14725">MSDYDYRPGGSLKLKGGVMDGGIVKKKKKSKSKSKDKDVPDTTSERVKELEALMREEKSTSASPSGSRHESPSASVSTDKKTAAEKRFEEVQKKRLAQRVAKLATSTHKDRVADFNNKLEALSEHHDIPKVGPG</sequence>
<dbReference type="GO" id="GO:0005730">
    <property type="term" value="C:nucleolus"/>
    <property type="evidence" value="ECO:0007669"/>
    <property type="project" value="TreeGrafter"/>
</dbReference>
<evidence type="ECO:0000256" key="1">
    <source>
        <dbReference type="SAM" id="MobiDB-lite"/>
    </source>
</evidence>
<accession>A0A4R0R6F2</accession>
<dbReference type="PANTHER" id="PTHR13282">
    <property type="entry name" value="PROTEIN FAM32A"/>
    <property type="match status" value="1"/>
</dbReference>
<feature type="compositionally biased region" description="Basic and acidic residues" evidence="1">
    <location>
        <begin position="78"/>
        <end position="87"/>
    </location>
</feature>
<evidence type="ECO:0000313" key="3">
    <source>
        <dbReference type="Proteomes" id="UP000292702"/>
    </source>
</evidence>
<feature type="region of interest" description="Disordered" evidence="1">
    <location>
        <begin position="1"/>
        <end position="87"/>
    </location>
</feature>
<dbReference type="Proteomes" id="UP000292702">
    <property type="component" value="Unassembled WGS sequence"/>
</dbReference>
<dbReference type="EMBL" id="RWJN01000331">
    <property type="protein sequence ID" value="TCD62982.1"/>
    <property type="molecule type" value="Genomic_DNA"/>
</dbReference>
<organism evidence="2 3">
    <name type="scientific">Steccherinum ochraceum</name>
    <dbReference type="NCBI Taxonomy" id="92696"/>
    <lineage>
        <taxon>Eukaryota</taxon>
        <taxon>Fungi</taxon>
        <taxon>Dikarya</taxon>
        <taxon>Basidiomycota</taxon>
        <taxon>Agaricomycotina</taxon>
        <taxon>Agaricomycetes</taxon>
        <taxon>Polyporales</taxon>
        <taxon>Steccherinaceae</taxon>
        <taxon>Steccherinum</taxon>
    </lineage>
</organism>
<dbReference type="STRING" id="92696.A0A4R0R6F2"/>
<protein>
    <recommendedName>
        <fullName evidence="4">DUF1754-domain-containing protein</fullName>
    </recommendedName>
</protein>
<dbReference type="Pfam" id="PF08555">
    <property type="entry name" value="FAM32A"/>
    <property type="match status" value="1"/>
</dbReference>
<dbReference type="PANTHER" id="PTHR13282:SF6">
    <property type="entry name" value="PROTEIN FAM32A"/>
    <property type="match status" value="1"/>
</dbReference>
<dbReference type="AlphaFoldDB" id="A0A4R0R6F2"/>
<dbReference type="OrthoDB" id="205403at2759"/>
<name>A0A4R0R6F2_9APHY</name>
<proteinExistence type="predicted"/>
<evidence type="ECO:0008006" key="4">
    <source>
        <dbReference type="Google" id="ProtNLM"/>
    </source>
</evidence>
<feature type="compositionally biased region" description="Polar residues" evidence="1">
    <location>
        <begin position="60"/>
        <end position="77"/>
    </location>
</feature>
<comment type="caution">
    <text evidence="2">The sequence shown here is derived from an EMBL/GenBank/DDBJ whole genome shotgun (WGS) entry which is preliminary data.</text>
</comment>
<keyword evidence="3" id="KW-1185">Reference proteome</keyword>
<evidence type="ECO:0000313" key="2">
    <source>
        <dbReference type="EMBL" id="TCD62982.1"/>
    </source>
</evidence>
<reference evidence="2 3" key="1">
    <citation type="submission" date="2018-11" db="EMBL/GenBank/DDBJ databases">
        <title>Genome assembly of Steccherinum ochraceum LE-BIN_3174, the white-rot fungus of the Steccherinaceae family (The Residual Polyporoid clade, Polyporales, Basidiomycota).</title>
        <authorList>
            <person name="Fedorova T.V."/>
            <person name="Glazunova O.A."/>
            <person name="Landesman E.O."/>
            <person name="Moiseenko K.V."/>
            <person name="Psurtseva N.V."/>
            <person name="Savinova O.S."/>
            <person name="Shakhova N.V."/>
            <person name="Tyazhelova T.V."/>
            <person name="Vasina D.V."/>
        </authorList>
    </citation>
    <scope>NUCLEOTIDE SEQUENCE [LARGE SCALE GENOMIC DNA]</scope>
    <source>
        <strain evidence="2 3">LE-BIN_3174</strain>
    </source>
</reference>
<gene>
    <name evidence="2" type="ORF">EIP91_006164</name>
</gene>